<gene>
    <name evidence="1" type="ORF">RCL2_002268900</name>
</gene>
<dbReference type="OrthoDB" id="2413732at2759"/>
<name>A0A8H3M3P9_9GLOM</name>
<organism evidence="1 2">
    <name type="scientific">Rhizophagus clarus</name>
    <dbReference type="NCBI Taxonomy" id="94130"/>
    <lineage>
        <taxon>Eukaryota</taxon>
        <taxon>Fungi</taxon>
        <taxon>Fungi incertae sedis</taxon>
        <taxon>Mucoromycota</taxon>
        <taxon>Glomeromycotina</taxon>
        <taxon>Glomeromycetes</taxon>
        <taxon>Glomerales</taxon>
        <taxon>Glomeraceae</taxon>
        <taxon>Rhizophagus</taxon>
    </lineage>
</organism>
<dbReference type="Proteomes" id="UP000615446">
    <property type="component" value="Unassembled WGS sequence"/>
</dbReference>
<dbReference type="EMBL" id="BLAL01000246">
    <property type="protein sequence ID" value="GES96043.1"/>
    <property type="molecule type" value="Genomic_DNA"/>
</dbReference>
<comment type="caution">
    <text evidence="1">The sequence shown here is derived from an EMBL/GenBank/DDBJ whole genome shotgun (WGS) entry which is preliminary data.</text>
</comment>
<proteinExistence type="predicted"/>
<protein>
    <submittedName>
        <fullName evidence="1">Uncharacterized protein</fullName>
    </submittedName>
</protein>
<dbReference type="AlphaFoldDB" id="A0A8H3M3P9"/>
<accession>A0A8H3M3P9</accession>
<evidence type="ECO:0000313" key="2">
    <source>
        <dbReference type="Proteomes" id="UP000615446"/>
    </source>
</evidence>
<sequence length="213" mass="25210">MEYYELCKLDETVSSKKQNPFAPKYPFRLEVAGTSESGKTKMVVHLLLRTKYLKIYPWMSGKKRGHKIPKGGSKNFGERYIPCDDLIVVVQHQDEELWETVQCFYEFIAKDKQAPWSGRHEGISSIYIAQRFYEIHQNIRGNFTYISLHRGCGTLDSIKRILKDMYDDYEPLAKKVYDVIKKHFVVIDIRRPPDDPLSIRFRWDKPLKDWQNV</sequence>
<evidence type="ECO:0000313" key="1">
    <source>
        <dbReference type="EMBL" id="GES96043.1"/>
    </source>
</evidence>
<reference evidence="1" key="1">
    <citation type="submission" date="2019-10" db="EMBL/GenBank/DDBJ databases">
        <title>Conservation and host-specific expression of non-tandemly repeated heterogenous ribosome RNA gene in arbuscular mycorrhizal fungi.</title>
        <authorList>
            <person name="Maeda T."/>
            <person name="Kobayashi Y."/>
            <person name="Nakagawa T."/>
            <person name="Ezawa T."/>
            <person name="Yamaguchi K."/>
            <person name="Bino T."/>
            <person name="Nishimoto Y."/>
            <person name="Shigenobu S."/>
            <person name="Kawaguchi M."/>
        </authorList>
    </citation>
    <scope>NUCLEOTIDE SEQUENCE</scope>
    <source>
        <strain evidence="1">HR1</strain>
    </source>
</reference>